<name>A0A2G9ZQ92_9BACT</name>
<evidence type="ECO:0000313" key="2">
    <source>
        <dbReference type="Proteomes" id="UP000231408"/>
    </source>
</evidence>
<gene>
    <name evidence="1" type="ORF">COX21_01230</name>
</gene>
<accession>A0A2G9ZQ92</accession>
<reference evidence="1 2" key="1">
    <citation type="submission" date="2017-09" db="EMBL/GenBank/DDBJ databases">
        <title>Depth-based differentiation of microbial function through sediment-hosted aquifers and enrichment of novel symbionts in the deep terrestrial subsurface.</title>
        <authorList>
            <person name="Probst A.J."/>
            <person name="Ladd B."/>
            <person name="Jarett J.K."/>
            <person name="Geller-Mcgrath D.E."/>
            <person name="Sieber C.M."/>
            <person name="Emerson J.B."/>
            <person name="Anantharaman K."/>
            <person name="Thomas B.C."/>
            <person name="Malmstrom R."/>
            <person name="Stieglmeier M."/>
            <person name="Klingl A."/>
            <person name="Woyke T."/>
            <person name="Ryan C.M."/>
            <person name="Banfield J.F."/>
        </authorList>
    </citation>
    <scope>NUCLEOTIDE SEQUENCE [LARGE SCALE GENOMIC DNA]</scope>
    <source>
        <strain evidence="1">CG23_combo_of_CG06-09_8_20_14_all_41_10</strain>
    </source>
</reference>
<protein>
    <submittedName>
        <fullName evidence="1">Uncharacterized protein</fullName>
    </submittedName>
</protein>
<comment type="caution">
    <text evidence="1">The sequence shown here is derived from an EMBL/GenBank/DDBJ whole genome shotgun (WGS) entry which is preliminary data.</text>
</comment>
<dbReference type="EMBL" id="PCSE01000036">
    <property type="protein sequence ID" value="PIP34750.1"/>
    <property type="molecule type" value="Genomic_DNA"/>
</dbReference>
<dbReference type="AlphaFoldDB" id="A0A2G9ZQ92"/>
<evidence type="ECO:0000313" key="1">
    <source>
        <dbReference type="EMBL" id="PIP34750.1"/>
    </source>
</evidence>
<organism evidence="1 2">
    <name type="scientific">Candidatus Falkowbacteria bacterium CG23_combo_of_CG06-09_8_20_14_all_41_10</name>
    <dbReference type="NCBI Taxonomy" id="1974571"/>
    <lineage>
        <taxon>Bacteria</taxon>
        <taxon>Candidatus Falkowiibacteriota</taxon>
    </lineage>
</organism>
<proteinExistence type="predicted"/>
<dbReference type="Proteomes" id="UP000231408">
    <property type="component" value="Unassembled WGS sequence"/>
</dbReference>
<sequence>MNTIAQILEYIISRALEMNRLYIPDESAGINYSAIFCQNDSEFERLNKEAAQIGGIIENTPTGPLYKFHNSFQTLAGPLWLLKIRKPDPARSQRGDADFTLKNYNLFKEKHLPDREHFKIIDRGHFEMIELRDQKFQVLSYFSNIPLTIQLGIER</sequence>